<evidence type="ECO:0000313" key="2">
    <source>
        <dbReference type="EMBL" id="QBK90032.1"/>
    </source>
</evidence>
<dbReference type="PROSITE" id="PS50181">
    <property type="entry name" value="FBOX"/>
    <property type="match status" value="1"/>
</dbReference>
<dbReference type="EMBL" id="MK500456">
    <property type="protein sequence ID" value="QBK90032.1"/>
    <property type="molecule type" value="Genomic_DNA"/>
</dbReference>
<dbReference type="InterPro" id="IPR036047">
    <property type="entry name" value="F-box-like_dom_sf"/>
</dbReference>
<dbReference type="Gene3D" id="3.80.10.10">
    <property type="entry name" value="Ribonuclease Inhibitor"/>
    <property type="match status" value="1"/>
</dbReference>
<protein>
    <submittedName>
        <fullName evidence="2">F-box-like protein</fullName>
    </submittedName>
</protein>
<sequence>MDKSWDNLPDELIVLIMTHLSYENIIIVLCTNSVFERICNNENFWKHMLIDKIPKNIINKIHRREYRKTFMYYEKIVNPRYATVHVVNFSTPINITNTFTFEMLEKHDLVIPRFMKHGDIILVNNSNCKRLYIINISYEGKKLIFIESSIYKTYTSLYEFIKKLSCPTFWVDHWDTDKMMCIDEESTHSSRHHNSIFLSLNRYRNRTVLNFDKNIVSNLEYYGYKINLSNKLSYKSIYAKIEYNNNVYIVFMEDPSKSELQKRKKIIKIRKYRSFDSIKYIKIEFNKLENIICYDRIGFFRWNILKLHNVREGNYAKAIFV</sequence>
<accession>A0A481Z2P4</accession>
<organism evidence="2">
    <name type="scientific">Pithovirus LCPAC101</name>
    <dbReference type="NCBI Taxonomy" id="2506586"/>
    <lineage>
        <taxon>Viruses</taxon>
        <taxon>Pithoviruses</taxon>
    </lineage>
</organism>
<gene>
    <name evidence="2" type="ORF">LCPAC101_03170</name>
</gene>
<dbReference type="InterPro" id="IPR032675">
    <property type="entry name" value="LRR_dom_sf"/>
</dbReference>
<feature type="domain" description="F-box" evidence="1">
    <location>
        <begin position="2"/>
        <end position="48"/>
    </location>
</feature>
<dbReference type="SMART" id="SM00256">
    <property type="entry name" value="FBOX"/>
    <property type="match status" value="1"/>
</dbReference>
<name>A0A481Z2P4_9VIRU</name>
<reference evidence="2" key="1">
    <citation type="journal article" date="2019" name="MBio">
        <title>Virus Genomes from Deep Sea Sediments Expand the Ocean Megavirome and Support Independent Origins of Viral Gigantism.</title>
        <authorList>
            <person name="Backstrom D."/>
            <person name="Yutin N."/>
            <person name="Jorgensen S.L."/>
            <person name="Dharamshi J."/>
            <person name="Homa F."/>
            <person name="Zaremba-Niedwiedzka K."/>
            <person name="Spang A."/>
            <person name="Wolf Y.I."/>
            <person name="Koonin E.V."/>
            <person name="Ettema T.J."/>
        </authorList>
    </citation>
    <scope>NUCLEOTIDE SEQUENCE</scope>
</reference>
<dbReference type="InterPro" id="IPR001810">
    <property type="entry name" value="F-box_dom"/>
</dbReference>
<dbReference type="Pfam" id="PF12937">
    <property type="entry name" value="F-box-like"/>
    <property type="match status" value="1"/>
</dbReference>
<proteinExistence type="predicted"/>
<dbReference type="SUPFAM" id="SSF81383">
    <property type="entry name" value="F-box domain"/>
    <property type="match status" value="1"/>
</dbReference>
<evidence type="ECO:0000259" key="1">
    <source>
        <dbReference type="PROSITE" id="PS50181"/>
    </source>
</evidence>